<accession>K6YZB0</accession>
<sequence length="154" mass="17996">MQHFALKIKISMKWQTIKITVKEGSQLKEEHKLENGRRRAIAKNDGEETYLSAYQCTKCIARQKYRITDPVLIQVDINPPKRQGWIRNTANSGCTDCKIHNRNIKKVPDYAEIFNEGLLTEQSENPFAHFFQDPNPSEGHKFVRMMKDMFPVEK</sequence>
<protein>
    <submittedName>
        <fullName evidence="1">Uncharacterized protein</fullName>
    </submittedName>
</protein>
<dbReference type="Proteomes" id="UP000006263">
    <property type="component" value="Unassembled WGS sequence"/>
</dbReference>
<dbReference type="EMBL" id="BAEP01000023">
    <property type="protein sequence ID" value="GAC23497.1"/>
    <property type="molecule type" value="Genomic_DNA"/>
</dbReference>
<dbReference type="RefSeq" id="WP_006991648.1">
    <property type="nucleotide sequence ID" value="NZ_BAEP01000023.1"/>
</dbReference>
<gene>
    <name evidence="1" type="ORF">GMES_1198</name>
</gene>
<evidence type="ECO:0000313" key="1">
    <source>
        <dbReference type="EMBL" id="GAC23497.1"/>
    </source>
</evidence>
<organism evidence="1 2">
    <name type="scientific">Paraglaciecola mesophila KMM 241</name>
    <dbReference type="NCBI Taxonomy" id="1128912"/>
    <lineage>
        <taxon>Bacteria</taxon>
        <taxon>Pseudomonadati</taxon>
        <taxon>Pseudomonadota</taxon>
        <taxon>Gammaproteobacteria</taxon>
        <taxon>Alteromonadales</taxon>
        <taxon>Alteromonadaceae</taxon>
        <taxon>Paraglaciecola</taxon>
    </lineage>
</organism>
<name>K6YZB0_9ALTE</name>
<reference evidence="1 2" key="1">
    <citation type="journal article" date="2017" name="Antonie Van Leeuwenhoek">
        <title>Rhizobium rhizosphaerae sp. nov., a novel species isolated from rice rhizosphere.</title>
        <authorList>
            <person name="Zhao J.J."/>
            <person name="Zhang J."/>
            <person name="Zhang R.J."/>
            <person name="Zhang C.W."/>
            <person name="Yin H.Q."/>
            <person name="Zhang X.X."/>
        </authorList>
    </citation>
    <scope>NUCLEOTIDE SEQUENCE [LARGE SCALE GENOMIC DNA]</scope>
    <source>
        <strain evidence="1 2">KMM 241</strain>
    </source>
</reference>
<evidence type="ECO:0000313" key="2">
    <source>
        <dbReference type="Proteomes" id="UP000006263"/>
    </source>
</evidence>
<proteinExistence type="predicted"/>
<dbReference type="AlphaFoldDB" id="K6YZB0"/>
<comment type="caution">
    <text evidence="1">The sequence shown here is derived from an EMBL/GenBank/DDBJ whole genome shotgun (WGS) entry which is preliminary data.</text>
</comment>